<evidence type="ECO:0008006" key="4">
    <source>
        <dbReference type="Google" id="ProtNLM"/>
    </source>
</evidence>
<comment type="caution">
    <text evidence="2">The sequence shown here is derived from an EMBL/GenBank/DDBJ whole genome shotgun (WGS) entry which is preliminary data.</text>
</comment>
<accession>A0AAV3TZS9</accession>
<sequence>MVNKTPDSLVKFCDTVTAEKILTSQALRWSAPHLFIDPFELNHTSELCFTPQELLAATVKHAVNLIFCPDRPGGSTPILQAIRRWRSEDRFASPDEADEVLRGLLKPLVNARDEYNQRLMQNWRSYCMRLRLCCFSSRLNNPMAWQQWGNHHRGVALRFNVGEHTDFEEPHKIQYQDTRPEISLLADQVEAVIKNFQEEHGQVFTDKFLTKAKSLAHQREWRCFKVISEKALARTDDDYSDIVFNGADLDAICFGLHTPKSARESLIEQALAINPNVRVLQTEMQPGSYQMAFRRKFIKSQMPELDPALEEDTGEDFDDLPDLDQDSISGDAALDQMLEEVSLPLNEHRA</sequence>
<organism evidence="2 3">
    <name type="scientific">Halioxenophilus aromaticivorans</name>
    <dbReference type="NCBI Taxonomy" id="1306992"/>
    <lineage>
        <taxon>Bacteria</taxon>
        <taxon>Pseudomonadati</taxon>
        <taxon>Pseudomonadota</taxon>
        <taxon>Gammaproteobacteria</taxon>
        <taxon>Alteromonadales</taxon>
        <taxon>Alteromonadaceae</taxon>
        <taxon>Halioxenophilus</taxon>
    </lineage>
</organism>
<feature type="region of interest" description="Disordered" evidence="1">
    <location>
        <begin position="309"/>
        <end position="328"/>
    </location>
</feature>
<evidence type="ECO:0000313" key="2">
    <source>
        <dbReference type="EMBL" id="GAA4934937.1"/>
    </source>
</evidence>
<keyword evidence="3" id="KW-1185">Reference proteome</keyword>
<gene>
    <name evidence="2" type="ORF">GCM10025791_10130</name>
</gene>
<protein>
    <recommendedName>
        <fullName evidence="4">DUF2971 domain-containing protein</fullName>
    </recommendedName>
</protein>
<evidence type="ECO:0000313" key="3">
    <source>
        <dbReference type="Proteomes" id="UP001409585"/>
    </source>
</evidence>
<dbReference type="EMBL" id="BAABLX010000007">
    <property type="protein sequence ID" value="GAA4934937.1"/>
    <property type="molecule type" value="Genomic_DNA"/>
</dbReference>
<dbReference type="RefSeq" id="WP_345418047.1">
    <property type="nucleotide sequence ID" value="NZ_AP031496.1"/>
</dbReference>
<reference evidence="3" key="1">
    <citation type="journal article" date="2019" name="Int. J. Syst. Evol. Microbiol.">
        <title>The Global Catalogue of Microorganisms (GCM) 10K type strain sequencing project: providing services to taxonomists for standard genome sequencing and annotation.</title>
        <authorList>
            <consortium name="The Broad Institute Genomics Platform"/>
            <consortium name="The Broad Institute Genome Sequencing Center for Infectious Disease"/>
            <person name="Wu L."/>
            <person name="Ma J."/>
        </authorList>
    </citation>
    <scope>NUCLEOTIDE SEQUENCE [LARGE SCALE GENOMIC DNA]</scope>
    <source>
        <strain evidence="3">JCM 19134</strain>
    </source>
</reference>
<proteinExistence type="predicted"/>
<dbReference type="AlphaFoldDB" id="A0AAV3TZS9"/>
<name>A0AAV3TZS9_9ALTE</name>
<feature type="compositionally biased region" description="Acidic residues" evidence="1">
    <location>
        <begin position="309"/>
        <end position="325"/>
    </location>
</feature>
<dbReference type="Pfam" id="PF11185">
    <property type="entry name" value="DUF2971"/>
    <property type="match status" value="1"/>
</dbReference>
<dbReference type="Proteomes" id="UP001409585">
    <property type="component" value="Unassembled WGS sequence"/>
</dbReference>
<evidence type="ECO:0000256" key="1">
    <source>
        <dbReference type="SAM" id="MobiDB-lite"/>
    </source>
</evidence>
<dbReference type="InterPro" id="IPR021352">
    <property type="entry name" value="DUF2971"/>
</dbReference>